<feature type="binding site" evidence="7">
    <location>
        <position position="242"/>
    </location>
    <ligand>
        <name>substrate</name>
    </ligand>
</feature>
<dbReference type="CDD" id="cd06572">
    <property type="entry name" value="Histidinol_dh"/>
    <property type="match status" value="1"/>
</dbReference>
<feature type="active site" description="Proton acceptor" evidence="6">
    <location>
        <position position="300"/>
    </location>
</feature>
<comment type="pathway">
    <text evidence="5">Amino-acid biosynthesis; L-histidine biosynthesis; L-histidine from 5-phospho-alpha-D-ribose 1-diphosphate: step 9/9.</text>
</comment>
<dbReference type="PANTHER" id="PTHR21256:SF2">
    <property type="entry name" value="HISTIDINE BIOSYNTHESIS TRIFUNCTIONAL PROTEIN"/>
    <property type="match status" value="1"/>
</dbReference>
<comment type="caution">
    <text evidence="10">The sequence shown here is derived from an EMBL/GenBank/DDBJ whole genome shotgun (WGS) entry which is preliminary data.</text>
</comment>
<keyword evidence="5" id="KW-0520">NAD</keyword>
<proteinExistence type="inferred from homology"/>
<dbReference type="PRINTS" id="PR00083">
    <property type="entry name" value="HOLDHDRGNASE"/>
</dbReference>
<evidence type="ECO:0000313" key="10">
    <source>
        <dbReference type="EMBL" id="GGU02670.1"/>
    </source>
</evidence>
<dbReference type="InterPro" id="IPR012131">
    <property type="entry name" value="Hstdl_DH"/>
</dbReference>
<dbReference type="RefSeq" id="WP_188848635.1">
    <property type="nucleotide sequence ID" value="NZ_BMQS01000023.1"/>
</dbReference>
<dbReference type="OrthoDB" id="36308at2157"/>
<dbReference type="InterPro" id="IPR016161">
    <property type="entry name" value="Ald_DH/histidinol_DH"/>
</dbReference>
<evidence type="ECO:0000256" key="7">
    <source>
        <dbReference type="PIRSR" id="PIRSR000099-3"/>
    </source>
</evidence>
<accession>A0A830H245</accession>
<evidence type="ECO:0000256" key="6">
    <source>
        <dbReference type="PIRSR" id="PIRSR000099-1"/>
    </source>
</evidence>
<feature type="active site" description="Proton acceptor" evidence="6">
    <location>
        <position position="299"/>
    </location>
</feature>
<evidence type="ECO:0000256" key="1">
    <source>
        <dbReference type="ARBA" id="ARBA00010178"/>
    </source>
</evidence>
<evidence type="ECO:0000256" key="5">
    <source>
        <dbReference type="PIRNR" id="PIRNR000099"/>
    </source>
</evidence>
<dbReference type="GO" id="GO:0046872">
    <property type="term" value="F:metal ion binding"/>
    <property type="evidence" value="ECO:0007669"/>
    <property type="project" value="UniProtKB-KW"/>
</dbReference>
<evidence type="ECO:0000256" key="4">
    <source>
        <dbReference type="ARBA" id="ARBA00023002"/>
    </source>
</evidence>
<dbReference type="FunFam" id="3.40.50.1980:FF:000001">
    <property type="entry name" value="Histidinol dehydrogenase"/>
    <property type="match status" value="1"/>
</dbReference>
<evidence type="ECO:0000256" key="3">
    <source>
        <dbReference type="ARBA" id="ARBA00022833"/>
    </source>
</evidence>
<feature type="binding site" evidence="7">
    <location>
        <position position="245"/>
    </location>
    <ligand>
        <name>substrate</name>
    </ligand>
</feature>
<comment type="catalytic activity">
    <reaction evidence="5">
        <text>L-histidinol + 2 NAD(+) + H2O = L-histidine + 2 NADH + 3 H(+)</text>
        <dbReference type="Rhea" id="RHEA:20641"/>
        <dbReference type="ChEBI" id="CHEBI:15377"/>
        <dbReference type="ChEBI" id="CHEBI:15378"/>
        <dbReference type="ChEBI" id="CHEBI:57540"/>
        <dbReference type="ChEBI" id="CHEBI:57595"/>
        <dbReference type="ChEBI" id="CHEBI:57699"/>
        <dbReference type="ChEBI" id="CHEBI:57945"/>
        <dbReference type="EC" id="1.1.1.23"/>
    </reaction>
</comment>
<comment type="function">
    <text evidence="5">Catalyzes the sequential NAD-dependent oxidations of L-histidinol to L-histidinaldehyde and then to L-histidine.</text>
</comment>
<gene>
    <name evidence="10" type="ORF">GCM10007116_19650</name>
</gene>
<comment type="similarity">
    <text evidence="1 5 9">Belongs to the histidinol dehydrogenase family.</text>
</comment>
<feature type="binding site" evidence="7">
    <location>
        <position position="390"/>
    </location>
    <ligand>
        <name>substrate</name>
    </ligand>
</feature>
<dbReference type="Proteomes" id="UP000616143">
    <property type="component" value="Unassembled WGS sequence"/>
</dbReference>
<evidence type="ECO:0000256" key="2">
    <source>
        <dbReference type="ARBA" id="ARBA00022723"/>
    </source>
</evidence>
<keyword evidence="4 5" id="KW-0560">Oxidoreductase</keyword>
<name>A0A830H245_9CREN</name>
<dbReference type="EMBL" id="BMQS01000023">
    <property type="protein sequence ID" value="GGU02670.1"/>
    <property type="molecule type" value="Genomic_DNA"/>
</dbReference>
<dbReference type="PANTHER" id="PTHR21256">
    <property type="entry name" value="HISTIDINOL DEHYDROGENASE HDH"/>
    <property type="match status" value="1"/>
</dbReference>
<organism evidence="10 11">
    <name type="scientific">Sulfodiicoccus acidiphilus</name>
    <dbReference type="NCBI Taxonomy" id="1670455"/>
    <lineage>
        <taxon>Archaea</taxon>
        <taxon>Thermoproteota</taxon>
        <taxon>Thermoprotei</taxon>
        <taxon>Sulfolobales</taxon>
        <taxon>Sulfolobaceae</taxon>
        <taxon>Sulfodiicoccus</taxon>
    </lineage>
</organism>
<dbReference type="NCBIfam" id="TIGR00069">
    <property type="entry name" value="hisD"/>
    <property type="match status" value="1"/>
</dbReference>
<reference evidence="10" key="1">
    <citation type="journal article" date="2014" name="Int. J. Syst. Evol. Microbiol.">
        <title>Complete genome sequence of Corynebacterium casei LMG S-19264T (=DSM 44701T), isolated from a smear-ripened cheese.</title>
        <authorList>
            <consortium name="US DOE Joint Genome Institute (JGI-PGF)"/>
            <person name="Walter F."/>
            <person name="Albersmeier A."/>
            <person name="Kalinowski J."/>
            <person name="Ruckert C."/>
        </authorList>
    </citation>
    <scope>NUCLEOTIDE SEQUENCE</scope>
    <source>
        <strain evidence="10">JCM 31740</strain>
    </source>
</reference>
<reference evidence="10" key="2">
    <citation type="submission" date="2020-09" db="EMBL/GenBank/DDBJ databases">
        <authorList>
            <person name="Sun Q."/>
            <person name="Ohkuma M."/>
        </authorList>
    </citation>
    <scope>NUCLEOTIDE SEQUENCE</scope>
    <source>
        <strain evidence="10">JCM 31740</strain>
    </source>
</reference>
<keyword evidence="5" id="KW-0368">Histidine biosynthesis</keyword>
<feature type="binding site" evidence="8">
    <location>
        <position position="245"/>
    </location>
    <ligand>
        <name>Zn(2+)</name>
        <dbReference type="ChEBI" id="CHEBI:29105"/>
    </ligand>
</feature>
<dbReference type="EC" id="1.1.1.23" evidence="5"/>
<dbReference type="Pfam" id="PF00815">
    <property type="entry name" value="Histidinol_dh"/>
    <property type="match status" value="1"/>
</dbReference>
<dbReference type="SUPFAM" id="SSF53720">
    <property type="entry name" value="ALDH-like"/>
    <property type="match status" value="1"/>
</dbReference>
<keyword evidence="3 8" id="KW-0862">Zinc</keyword>
<feature type="binding site" evidence="7">
    <location>
        <position position="385"/>
    </location>
    <ligand>
        <name>substrate</name>
    </ligand>
</feature>
<keyword evidence="5" id="KW-0028">Amino-acid biosynthesis</keyword>
<feature type="binding site" evidence="7">
    <location>
        <position position="332"/>
    </location>
    <ligand>
        <name>substrate</name>
    </ligand>
</feature>
<dbReference type="PIRSF" id="PIRSF000099">
    <property type="entry name" value="Histidinol_dh"/>
    <property type="match status" value="1"/>
</dbReference>
<feature type="binding site" evidence="8">
    <location>
        <position position="390"/>
    </location>
    <ligand>
        <name>Zn(2+)</name>
        <dbReference type="ChEBI" id="CHEBI:29105"/>
    </ligand>
</feature>
<protein>
    <recommendedName>
        <fullName evidence="5">Histidinol dehydrogenase</fullName>
        <shortName evidence="5">HDH</shortName>
        <ecNumber evidence="5">1.1.1.23</ecNumber>
    </recommendedName>
</protein>
<feature type="binding site" evidence="7">
    <location>
        <position position="300"/>
    </location>
    <ligand>
        <name>substrate</name>
    </ligand>
</feature>
<dbReference type="GO" id="GO:0005737">
    <property type="term" value="C:cytoplasm"/>
    <property type="evidence" value="ECO:0007669"/>
    <property type="project" value="TreeGrafter"/>
</dbReference>
<dbReference type="GO" id="GO:0004399">
    <property type="term" value="F:histidinol dehydrogenase activity"/>
    <property type="evidence" value="ECO:0007669"/>
    <property type="project" value="UniProtKB-UniRule"/>
</dbReference>
<sequence length="399" mass="43137">MIYHTLPDRRSDIGDYVEKVRAIVNEVRQGGDNALIKLTERLDGVKLSTVKATKEEIDEASAKLPHRIATDIDVIFKHLYDFHSQTKPPNQGISQSNLVIDLVWEPIRRVGIYVPKGRNSYPSTLLMTGVPAIVAGVDELYVASAPSVSGLDPAVAYISKKMGVREIYRLGGPQAIAAMAFGTESVAKVDKIVGPGGLFVQAAKLLVSQWVGIDGIEGPTELVIVADESADSRLVAHDLLAQAEHGPNTVLVLLSTSEAVLKEVERAIQSSGSPENGYHLVKVSSLAEAIDLSRSLSPEHLSLHVKDAEAYVSEVRNAGIVTLGDTPPALVDYCAGPSHVLPTSGWARFRGGLSIYDFLKQRAVVRAKGIEKDLWSAAVDIANYEGFMWHGRSIGARYE</sequence>
<dbReference type="GO" id="GO:0000105">
    <property type="term" value="P:L-histidine biosynthetic process"/>
    <property type="evidence" value="ECO:0007669"/>
    <property type="project" value="UniProtKB-UniRule"/>
</dbReference>
<feature type="binding site" evidence="8">
    <location>
        <position position="332"/>
    </location>
    <ligand>
        <name>Zn(2+)</name>
        <dbReference type="ChEBI" id="CHEBI:29105"/>
    </ligand>
</feature>
<dbReference type="InterPro" id="IPR022695">
    <property type="entry name" value="Histidinol_DH_monofunct"/>
</dbReference>
<dbReference type="GO" id="GO:0051287">
    <property type="term" value="F:NAD binding"/>
    <property type="evidence" value="ECO:0007669"/>
    <property type="project" value="InterPro"/>
</dbReference>
<comment type="cofactor">
    <cofactor evidence="8">
        <name>Zn(2+)</name>
        <dbReference type="ChEBI" id="CHEBI:29105"/>
    </cofactor>
    <text evidence="8">Binds 1 zinc ion per subunit.</text>
</comment>
<evidence type="ECO:0000256" key="8">
    <source>
        <dbReference type="PIRSR" id="PIRSR000099-4"/>
    </source>
</evidence>
<dbReference type="Gene3D" id="3.40.50.1980">
    <property type="entry name" value="Nitrogenase molybdenum iron protein domain"/>
    <property type="match status" value="2"/>
</dbReference>
<dbReference type="UniPathway" id="UPA00031">
    <property type="reaction ID" value="UER00014"/>
</dbReference>
<evidence type="ECO:0000313" key="11">
    <source>
        <dbReference type="Proteomes" id="UP000616143"/>
    </source>
</evidence>
<feature type="binding site" evidence="8">
    <location>
        <position position="242"/>
    </location>
    <ligand>
        <name>Zn(2+)</name>
        <dbReference type="ChEBI" id="CHEBI:29105"/>
    </ligand>
</feature>
<keyword evidence="2 8" id="KW-0479">Metal-binding</keyword>
<evidence type="ECO:0000256" key="9">
    <source>
        <dbReference type="RuleBase" id="RU004175"/>
    </source>
</evidence>
<dbReference type="AlphaFoldDB" id="A0A830H245"/>
<dbReference type="Gene3D" id="1.20.5.1300">
    <property type="match status" value="1"/>
</dbReference>
<feature type="binding site" evidence="7">
    <location>
        <position position="220"/>
    </location>
    <ligand>
        <name>substrate</name>
    </ligand>
</feature>